<dbReference type="GO" id="GO:0016805">
    <property type="term" value="F:dipeptidase activity"/>
    <property type="evidence" value="ECO:0007669"/>
    <property type="project" value="UniProtKB-KW"/>
</dbReference>
<gene>
    <name evidence="1" type="ORF">WAK64_07365</name>
</gene>
<keyword evidence="1" id="KW-0645">Protease</keyword>
<keyword evidence="1" id="KW-0378">Hydrolase</keyword>
<organism evidence="1 2">
    <name type="scientific">Bacillus spongiae</name>
    <dbReference type="NCBI Taxonomy" id="2683610"/>
    <lineage>
        <taxon>Bacteria</taxon>
        <taxon>Bacillati</taxon>
        <taxon>Bacillota</taxon>
        <taxon>Bacilli</taxon>
        <taxon>Bacillales</taxon>
        <taxon>Bacillaceae</taxon>
        <taxon>Bacillus</taxon>
    </lineage>
</organism>
<dbReference type="Gene3D" id="3.20.20.140">
    <property type="entry name" value="Metal-dependent hydrolases"/>
    <property type="match status" value="1"/>
</dbReference>
<evidence type="ECO:0000313" key="2">
    <source>
        <dbReference type="Proteomes" id="UP001312865"/>
    </source>
</evidence>
<dbReference type="PANTHER" id="PTHR10443:SF12">
    <property type="entry name" value="DIPEPTIDASE"/>
    <property type="match status" value="1"/>
</dbReference>
<keyword evidence="2" id="KW-1185">Reference proteome</keyword>
<proteinExistence type="predicted"/>
<dbReference type="Pfam" id="PF01244">
    <property type="entry name" value="Peptidase_M19"/>
    <property type="match status" value="1"/>
</dbReference>
<dbReference type="EMBL" id="JBBAXC010000005">
    <property type="protein sequence ID" value="MEI5906876.1"/>
    <property type="molecule type" value="Genomic_DNA"/>
</dbReference>
<name>A0ABU8HC23_9BACI</name>
<accession>A0ABU8HC23</accession>
<dbReference type="SUPFAM" id="SSF51556">
    <property type="entry name" value="Metallo-dependent hydrolases"/>
    <property type="match status" value="1"/>
</dbReference>
<sequence length="387" mass="43084">MNESYEGLYPFDLTQEQEERARKIHEESIVIDMLFQGPLSPNAIPDSIADKLKEMCEEYADDPMTYSRMPSKLIMAMSKNGELPAFKEEWYQSGITAGNRQLSLSSQESIITSIADVQSQFDAFDWLTKAKTANDIRNAKANHLKAGIISAQETDGLGKNLAFLDSLYDFGLRMLQLTYNNQNQIGAGCAEQANGGVTNFGVQFIHKLNELGILVDTSHCGKQTTLDACSHSNHPVVASHTGVENLFNHMRCKSDDEIKAIAKTGGVIGVFAMPWFVHDDPNDTTLDHVLDHIDYIVDLVGIDHVGIGTDWPMSDVTWSLVYFKEHIAPKLGFKKGNGPSTETVKGLEKYGYFINFTRGLVKRGYTDQDIQKIIGGNWLRVFEEVCG</sequence>
<keyword evidence="1" id="KW-0224">Dipeptidase</keyword>
<comment type="caution">
    <text evidence="1">The sequence shown here is derived from an EMBL/GenBank/DDBJ whole genome shotgun (WGS) entry which is preliminary data.</text>
</comment>
<dbReference type="Proteomes" id="UP001312865">
    <property type="component" value="Unassembled WGS sequence"/>
</dbReference>
<dbReference type="InterPro" id="IPR008257">
    <property type="entry name" value="Pept_M19"/>
</dbReference>
<dbReference type="RefSeq" id="WP_336586318.1">
    <property type="nucleotide sequence ID" value="NZ_JBBAXC010000005.1"/>
</dbReference>
<dbReference type="PANTHER" id="PTHR10443">
    <property type="entry name" value="MICROSOMAL DIPEPTIDASE"/>
    <property type="match status" value="1"/>
</dbReference>
<reference evidence="1 2" key="1">
    <citation type="journal article" date="2018" name="J. Microbiol.">
        <title>Bacillus spongiae sp. nov., isolated from sponge of Jeju Island.</title>
        <authorList>
            <person name="Lee G.E."/>
            <person name="Im W.T."/>
            <person name="Park J.S."/>
        </authorList>
    </citation>
    <scope>NUCLEOTIDE SEQUENCE [LARGE SCALE GENOMIC DNA]</scope>
    <source>
        <strain evidence="1 2">135PIL107-10</strain>
    </source>
</reference>
<evidence type="ECO:0000313" key="1">
    <source>
        <dbReference type="EMBL" id="MEI5906876.1"/>
    </source>
</evidence>
<dbReference type="EC" id="3.4.13.-" evidence="1"/>
<dbReference type="PROSITE" id="PS51365">
    <property type="entry name" value="RENAL_DIPEPTIDASE_2"/>
    <property type="match status" value="1"/>
</dbReference>
<protein>
    <submittedName>
        <fullName evidence="1">Membrane dipeptidase</fullName>
        <ecNumber evidence="1">3.4.13.-</ecNumber>
    </submittedName>
</protein>
<dbReference type="InterPro" id="IPR032466">
    <property type="entry name" value="Metal_Hydrolase"/>
</dbReference>